<feature type="transmembrane region" description="Helical" evidence="1">
    <location>
        <begin position="229"/>
        <end position="250"/>
    </location>
</feature>
<evidence type="ECO:0000256" key="1">
    <source>
        <dbReference type="SAM" id="Phobius"/>
    </source>
</evidence>
<evidence type="ECO:0000313" key="3">
    <source>
        <dbReference type="Proteomes" id="UP000271031"/>
    </source>
</evidence>
<dbReference type="OrthoDB" id="9800610at2"/>
<feature type="transmembrane region" description="Helical" evidence="1">
    <location>
        <begin position="54"/>
        <end position="73"/>
    </location>
</feature>
<feature type="transmembrane region" description="Helical" evidence="1">
    <location>
        <begin position="140"/>
        <end position="166"/>
    </location>
</feature>
<keyword evidence="3" id="KW-1185">Reference proteome</keyword>
<gene>
    <name evidence="2" type="ORF">EDM56_04070</name>
</gene>
<dbReference type="Pfam" id="PF06182">
    <property type="entry name" value="ABC2_membrane_6"/>
    <property type="match status" value="1"/>
</dbReference>
<keyword evidence="1" id="KW-0812">Transmembrane</keyword>
<keyword evidence="1" id="KW-1133">Transmembrane helix</keyword>
<evidence type="ECO:0000313" key="2">
    <source>
        <dbReference type="EMBL" id="RNB91936.1"/>
    </source>
</evidence>
<dbReference type="AlphaFoldDB" id="A0A3M8DV17"/>
<dbReference type="PANTHER" id="PTHR36833:SF1">
    <property type="entry name" value="INTEGRAL MEMBRANE TRANSPORT PROTEIN"/>
    <property type="match status" value="1"/>
</dbReference>
<reference evidence="2 3" key="1">
    <citation type="submission" date="2018-10" db="EMBL/GenBank/DDBJ databases">
        <title>Phylogenomics of Brevibacillus.</title>
        <authorList>
            <person name="Dunlap C."/>
        </authorList>
    </citation>
    <scope>NUCLEOTIDE SEQUENCE [LARGE SCALE GENOMIC DNA]</scope>
    <source>
        <strain evidence="2 3">JCM 15716</strain>
    </source>
</reference>
<dbReference type="PANTHER" id="PTHR36833">
    <property type="entry name" value="SLR0610 PROTEIN-RELATED"/>
    <property type="match status" value="1"/>
</dbReference>
<accession>A0A3M8DV17</accession>
<dbReference type="Proteomes" id="UP000271031">
    <property type="component" value="Unassembled WGS sequence"/>
</dbReference>
<protein>
    <submittedName>
        <fullName evidence="2">ABC transporter permease</fullName>
    </submittedName>
</protein>
<sequence length="262" mass="29532">MWSFYWKMLKTNIRSQLQYKGNFIMTAFANASLSVLDFLLLGAVLARFDHVKGWSLYEIGVLYGIISCAMSMYRTIAAEIHEFEKYIIQGEFDQLLVRPMPPLFLLLTKRVDLGKVGGVLQGIVVLGVSLAGLFRQGEVSWLLIAYLPVAILLGCVMMFSISLITATTAFWTSQVKDLQAFTLYAPSNAANYPISLYPDWLKLVFLGLLPVGFINYIPALYLLHKGGSWYYLLVSPGVVIGYLLVALWFWRFGIKHYHSTGS</sequence>
<name>A0A3M8DV17_9BACL</name>
<comment type="caution">
    <text evidence="2">The sequence shown here is derived from an EMBL/GenBank/DDBJ whole genome shotgun (WGS) entry which is preliminary data.</text>
</comment>
<keyword evidence="1" id="KW-0472">Membrane</keyword>
<dbReference type="EMBL" id="RHHQ01000004">
    <property type="protein sequence ID" value="RNB91936.1"/>
    <property type="molecule type" value="Genomic_DNA"/>
</dbReference>
<feature type="transmembrane region" description="Helical" evidence="1">
    <location>
        <begin position="203"/>
        <end position="223"/>
    </location>
</feature>
<feature type="transmembrane region" description="Helical" evidence="1">
    <location>
        <begin position="21"/>
        <end position="48"/>
    </location>
</feature>
<dbReference type="InterPro" id="IPR010390">
    <property type="entry name" value="ABC-2_transporter-like"/>
</dbReference>
<proteinExistence type="predicted"/>
<feature type="transmembrane region" description="Helical" evidence="1">
    <location>
        <begin position="116"/>
        <end position="134"/>
    </location>
</feature>
<dbReference type="RefSeq" id="WP_122916598.1">
    <property type="nucleotide sequence ID" value="NZ_RHHQ01000004.1"/>
</dbReference>
<organism evidence="2 3">
    <name type="scientific">Brevibacillus fluminis</name>
    <dbReference type="NCBI Taxonomy" id="511487"/>
    <lineage>
        <taxon>Bacteria</taxon>
        <taxon>Bacillati</taxon>
        <taxon>Bacillota</taxon>
        <taxon>Bacilli</taxon>
        <taxon>Bacillales</taxon>
        <taxon>Paenibacillaceae</taxon>
        <taxon>Brevibacillus</taxon>
    </lineage>
</organism>